<reference evidence="5 6" key="1">
    <citation type="submission" date="2017-11" db="EMBL/GenBank/DDBJ databases">
        <title>Effect of PGPRs.</title>
        <authorList>
            <person name="Oliva R."/>
            <person name="Nong J."/>
            <person name="Roman V."/>
        </authorList>
    </citation>
    <scope>NUCLEOTIDE SEQUENCE [LARGE SCALE GENOMIC DNA]</scope>
    <source>
        <strain evidence="5">Inb918</strain>
    </source>
</reference>
<sequence>MRSTERRFKWLSLLLGMLAGLYLAAPAYAFTPSDSPLLSAAAVSPNVMLMIDDSGSMNSIIYAAGFDPTVDRTAARQCNAVIGLCLSSTAITGDTIFLSSLPTSGCSGGAYAFYNNSLTPLCLKLPDPVGSGNTRYSADYISYVVGLAINNGTRDFTTGAIPNDYRINVARNVSTALVTSNRNLRMGLATFNPATSNNPGNGGFIARSISDLSPVSGSVTQAQADTNYNALISSINGLSAVANTPLAETYYEITRYMRGMAPYYNSTPSTYTSPIQYRCQKNYGVVITDGLPTYDRTFPSNDPLGGSRLPNWDGINNDGNNLNGDGEGDTLYLDDIAKFAFDIDMRSSGTDAAGKSWNAVDFPRQNMNTYTVGFTASNDMLSDAADYGQGRYYQATDSFGLNAALSSALSDITSKAGSGGAGVTSSTTLTGSSSFFQTTYDPKDWRGTIKSFGFTSAGAVNTSAVLWTTDTAIVPGATAPTYQSWNSLNNAAVTLAYGNFSPAQQTVLSQGLPVGISGIDLVEWSKGTNKTGLKVRSVLLGDIINSPLVLASPTEKTASDLAGDTTYSTYLTTKASNMNASLVVNANDGFVSVINSANGTRRYAYMPSSVLPSLRLIADPNYVNGVSHKFLVDGQLGVFDAQFGTAWKTLAIGGTGAGGKTFYGLQLFDASAGNVIRALWEVSAPATASTSNAFNDLGYAYARPEVARLADGRWAAFIANGYGSNSGVAALYVLDVRDGSLIKKIVIDSTETTNGLSSVKLRVNSQNVVQAAYGGDLKGRLWKFDLSATSSDSWGVAFSGKPLFTTAGGATQPITAQPLLADNALGGKQIFVGTGKFNESADKTNKDLQAFYSVWDADGGSGNLTVSSLQAQAITGSFSGSSGQFLTTTQNDTTYPTEKGWYLPLVYNNVLTGERVINQASIVLGRIVFTTASVDTTDPCASFGTGKLVELDAFNGKMLNYAVLDTNADGVVNSSDTISSGVIFTGGIPTLNAIINAGTGKPVTESSGNITTLVEKGGGGSRRIMWRQIQ</sequence>
<dbReference type="InterPro" id="IPR008707">
    <property type="entry name" value="B-propeller_PilY1"/>
</dbReference>
<feature type="chain" id="PRO_5019112359" evidence="3">
    <location>
        <begin position="30"/>
        <end position="1030"/>
    </location>
</feature>
<dbReference type="Proteomes" id="UP000282760">
    <property type="component" value="Chromosome"/>
</dbReference>
<evidence type="ECO:0000256" key="3">
    <source>
        <dbReference type="SAM" id="SignalP"/>
    </source>
</evidence>
<accession>A0A3T0JZZ6</accession>
<evidence type="ECO:0000313" key="6">
    <source>
        <dbReference type="Proteomes" id="UP000282760"/>
    </source>
</evidence>
<keyword evidence="3" id="KW-0732">Signal</keyword>
<dbReference type="AlphaFoldDB" id="A0A3T0JZZ6"/>
<protein>
    <submittedName>
        <fullName evidence="5">Pilus assembly protein</fullName>
    </submittedName>
</protein>
<evidence type="ECO:0000256" key="2">
    <source>
        <dbReference type="ARBA" id="ARBA00022837"/>
    </source>
</evidence>
<dbReference type="EMBL" id="CP024646">
    <property type="protein sequence ID" value="AZV29070.1"/>
    <property type="molecule type" value="Genomic_DNA"/>
</dbReference>
<dbReference type="InterPro" id="IPR036465">
    <property type="entry name" value="vWFA_dom_sf"/>
</dbReference>
<evidence type="ECO:0000259" key="4">
    <source>
        <dbReference type="Pfam" id="PF05567"/>
    </source>
</evidence>
<proteinExistence type="predicted"/>
<dbReference type="Gene3D" id="3.40.50.410">
    <property type="entry name" value="von Willebrand factor, type A domain"/>
    <property type="match status" value="1"/>
</dbReference>
<dbReference type="Pfam" id="PF05567">
    <property type="entry name" value="T4P_PilY1"/>
    <property type="match status" value="1"/>
</dbReference>
<keyword evidence="2" id="KW-0106">Calcium</keyword>
<keyword evidence="1" id="KW-0479">Metal-binding</keyword>
<feature type="signal peptide" evidence="3">
    <location>
        <begin position="1"/>
        <end position="29"/>
    </location>
</feature>
<evidence type="ECO:0000256" key="1">
    <source>
        <dbReference type="ARBA" id="ARBA00022723"/>
    </source>
</evidence>
<dbReference type="GO" id="GO:0046872">
    <property type="term" value="F:metal ion binding"/>
    <property type="evidence" value="ECO:0007669"/>
    <property type="project" value="UniProtKB-KW"/>
</dbReference>
<gene>
    <name evidence="5" type="ORF">CT157_24625</name>
</gene>
<organism evidence="5 6">
    <name type="scientific">Pseudomonas syringae</name>
    <dbReference type="NCBI Taxonomy" id="317"/>
    <lineage>
        <taxon>Bacteria</taxon>
        <taxon>Pseudomonadati</taxon>
        <taxon>Pseudomonadota</taxon>
        <taxon>Gammaproteobacteria</taxon>
        <taxon>Pseudomonadales</taxon>
        <taxon>Pseudomonadaceae</taxon>
        <taxon>Pseudomonas</taxon>
    </lineage>
</organism>
<name>A0A3T0JZZ6_PSESX</name>
<evidence type="ECO:0000313" key="5">
    <source>
        <dbReference type="EMBL" id="AZV29070.1"/>
    </source>
</evidence>
<feature type="domain" description="PilY1 beta-propeller" evidence="4">
    <location>
        <begin position="540"/>
        <end position="869"/>
    </location>
</feature>